<dbReference type="PANTHER" id="PTHR32322:SF9">
    <property type="entry name" value="AMINO-ACID METABOLITE EFFLUX PUMP-RELATED"/>
    <property type="match status" value="1"/>
</dbReference>
<dbReference type="InterPro" id="IPR050638">
    <property type="entry name" value="AA-Vitamin_Transporters"/>
</dbReference>
<dbReference type="SUPFAM" id="SSF103481">
    <property type="entry name" value="Multidrug resistance efflux transporter EmrE"/>
    <property type="match status" value="2"/>
</dbReference>
<evidence type="ECO:0000256" key="4">
    <source>
        <dbReference type="ARBA" id="ARBA00022989"/>
    </source>
</evidence>
<evidence type="ECO:0000256" key="3">
    <source>
        <dbReference type="ARBA" id="ARBA00022692"/>
    </source>
</evidence>
<dbReference type="Gene3D" id="1.10.3730.20">
    <property type="match status" value="1"/>
</dbReference>
<accession>A0ABS2Q8K9</accession>
<feature type="transmembrane region" description="Helical" evidence="6">
    <location>
        <begin position="267"/>
        <end position="288"/>
    </location>
</feature>
<feature type="transmembrane region" description="Helical" evidence="6">
    <location>
        <begin position="146"/>
        <end position="168"/>
    </location>
</feature>
<feature type="transmembrane region" description="Helical" evidence="6">
    <location>
        <begin position="122"/>
        <end position="140"/>
    </location>
</feature>
<dbReference type="PANTHER" id="PTHR32322">
    <property type="entry name" value="INNER MEMBRANE TRANSPORTER"/>
    <property type="match status" value="1"/>
</dbReference>
<gene>
    <name evidence="8" type="ORF">JOC27_000953</name>
</gene>
<keyword evidence="4 6" id="KW-1133">Transmembrane helix</keyword>
<comment type="caution">
    <text evidence="8">The sequence shown here is derived from an EMBL/GenBank/DDBJ whole genome shotgun (WGS) entry which is preliminary data.</text>
</comment>
<organism evidence="8 9">
    <name type="scientific">Sporolactobacillus spathodeae</name>
    <dbReference type="NCBI Taxonomy" id="1465502"/>
    <lineage>
        <taxon>Bacteria</taxon>
        <taxon>Bacillati</taxon>
        <taxon>Bacillota</taxon>
        <taxon>Bacilli</taxon>
        <taxon>Bacillales</taxon>
        <taxon>Sporolactobacillaceae</taxon>
        <taxon>Sporolactobacillus</taxon>
    </lineage>
</organism>
<feature type="transmembrane region" description="Helical" evidence="6">
    <location>
        <begin position="177"/>
        <end position="197"/>
    </location>
</feature>
<evidence type="ECO:0000256" key="1">
    <source>
        <dbReference type="ARBA" id="ARBA00004127"/>
    </source>
</evidence>
<comment type="subcellular location">
    <subcellularLocation>
        <location evidence="1">Endomembrane system</location>
        <topology evidence="1">Multi-pass membrane protein</topology>
    </subcellularLocation>
</comment>
<feature type="transmembrane region" description="Helical" evidence="6">
    <location>
        <begin position="91"/>
        <end position="113"/>
    </location>
</feature>
<reference evidence="8 9" key="1">
    <citation type="submission" date="2021-01" db="EMBL/GenBank/DDBJ databases">
        <title>Genomic Encyclopedia of Type Strains, Phase IV (KMG-IV): sequencing the most valuable type-strain genomes for metagenomic binning, comparative biology and taxonomic classification.</title>
        <authorList>
            <person name="Goeker M."/>
        </authorList>
    </citation>
    <scope>NUCLEOTIDE SEQUENCE [LARGE SCALE GENOMIC DNA]</scope>
    <source>
        <strain evidence="8 9">DSM 100968</strain>
    </source>
</reference>
<dbReference type="EMBL" id="JAFBEV010000006">
    <property type="protein sequence ID" value="MBM7657504.1"/>
    <property type="molecule type" value="Genomic_DNA"/>
</dbReference>
<dbReference type="InterPro" id="IPR000620">
    <property type="entry name" value="EamA_dom"/>
</dbReference>
<evidence type="ECO:0000313" key="8">
    <source>
        <dbReference type="EMBL" id="MBM7657504.1"/>
    </source>
</evidence>
<evidence type="ECO:0000256" key="5">
    <source>
        <dbReference type="ARBA" id="ARBA00023136"/>
    </source>
</evidence>
<keyword evidence="3 6" id="KW-0812">Transmembrane</keyword>
<comment type="similarity">
    <text evidence="2">Belongs to the EamA transporter family.</text>
</comment>
<evidence type="ECO:0000259" key="7">
    <source>
        <dbReference type="Pfam" id="PF00892"/>
    </source>
</evidence>
<dbReference type="InterPro" id="IPR037185">
    <property type="entry name" value="EmrE-like"/>
</dbReference>
<dbReference type="Pfam" id="PF00892">
    <property type="entry name" value="EamA"/>
    <property type="match status" value="2"/>
</dbReference>
<evidence type="ECO:0000313" key="9">
    <source>
        <dbReference type="Proteomes" id="UP000823201"/>
    </source>
</evidence>
<feature type="domain" description="EamA" evidence="7">
    <location>
        <begin position="150"/>
        <end position="284"/>
    </location>
</feature>
<keyword evidence="9" id="KW-1185">Reference proteome</keyword>
<dbReference type="RefSeq" id="WP_205005848.1">
    <property type="nucleotide sequence ID" value="NZ_CBCRXA010000014.1"/>
</dbReference>
<name>A0ABS2Q8K9_9BACL</name>
<sequence>MSLKNFLLLNLLAALWGGSFLFMRVAAPVLGPSLLIELRVLLAGLFLFIYAYAVHQAPNFRKIWPRYILLGAINAGVPFTLIASSELHLSASVSSILNATTPLFAVIIARLWLKEKFTFKKIAGIFLGIAGVSVLVGGFHGNGSSLLILSVLFSLLAALCYGIGGVYAKSHFAGEPALTLGIGQQLGAALVLLPFSLPDSGHLQALASPVLLFSVLALAILCTSIGYLIYFYLIRQVGPTQTLSVTLLVSVYGVIWGALFLREHLSLNTFAGMLIILSSMVLITGIKITAPLNRIMRRAG</sequence>
<protein>
    <submittedName>
        <fullName evidence="8">Drug/metabolite transporter (DMT)-like permease</fullName>
    </submittedName>
</protein>
<evidence type="ECO:0000256" key="2">
    <source>
        <dbReference type="ARBA" id="ARBA00007362"/>
    </source>
</evidence>
<keyword evidence="5 6" id="KW-0472">Membrane</keyword>
<evidence type="ECO:0000256" key="6">
    <source>
        <dbReference type="SAM" id="Phobius"/>
    </source>
</evidence>
<feature type="transmembrane region" description="Helical" evidence="6">
    <location>
        <begin position="67"/>
        <end position="85"/>
    </location>
</feature>
<proteinExistence type="inferred from homology"/>
<feature type="transmembrane region" description="Helical" evidence="6">
    <location>
        <begin position="209"/>
        <end position="230"/>
    </location>
</feature>
<feature type="transmembrane region" description="Helical" evidence="6">
    <location>
        <begin position="36"/>
        <end position="55"/>
    </location>
</feature>
<feature type="domain" description="EamA" evidence="7">
    <location>
        <begin position="7"/>
        <end position="136"/>
    </location>
</feature>
<dbReference type="Proteomes" id="UP000823201">
    <property type="component" value="Unassembled WGS sequence"/>
</dbReference>
<feature type="transmembrane region" description="Helical" evidence="6">
    <location>
        <begin position="242"/>
        <end position="261"/>
    </location>
</feature>